<feature type="chain" id="PRO_5017277096" description="Secreted protein" evidence="2">
    <location>
        <begin position="22"/>
        <end position="88"/>
    </location>
</feature>
<evidence type="ECO:0000256" key="2">
    <source>
        <dbReference type="SAM" id="SignalP"/>
    </source>
</evidence>
<reference evidence="3 4" key="1">
    <citation type="submission" date="2018-09" db="EMBL/GenBank/DDBJ databases">
        <title>Nocardia yunnanensis sp. nov., an actinomycete isolated from a soil sample.</title>
        <authorList>
            <person name="Zhang J."/>
        </authorList>
    </citation>
    <scope>NUCLEOTIDE SEQUENCE [LARGE SCALE GENOMIC DNA]</scope>
    <source>
        <strain evidence="3 4">CFHS0054</strain>
    </source>
</reference>
<organism evidence="3 4">
    <name type="scientific">Nocardia yunnanensis</name>
    <dbReference type="NCBI Taxonomy" id="2382165"/>
    <lineage>
        <taxon>Bacteria</taxon>
        <taxon>Bacillati</taxon>
        <taxon>Actinomycetota</taxon>
        <taxon>Actinomycetes</taxon>
        <taxon>Mycobacteriales</taxon>
        <taxon>Nocardiaceae</taxon>
        <taxon>Nocardia</taxon>
    </lineage>
</organism>
<evidence type="ECO:0000256" key="1">
    <source>
        <dbReference type="SAM" id="MobiDB-lite"/>
    </source>
</evidence>
<proteinExistence type="predicted"/>
<evidence type="ECO:0000313" key="3">
    <source>
        <dbReference type="EMBL" id="AYF73919.1"/>
    </source>
</evidence>
<sequence length="88" mass="10051">MAAVGALALIPLAAVAVPASADVPLQPTPGDVAWPHHPNNPNNGWWDNDNDWRHRHDRDDWNHDNDWNRWNNGPDCWWRNALPRTGSF</sequence>
<accession>A0A386ZBP2</accession>
<feature type="signal peptide" evidence="2">
    <location>
        <begin position="1"/>
        <end position="21"/>
    </location>
</feature>
<keyword evidence="2" id="KW-0732">Signal</keyword>
<name>A0A386ZBP2_9NOCA</name>
<dbReference type="KEGG" id="nyu:D7D52_08645"/>
<dbReference type="Proteomes" id="UP000267164">
    <property type="component" value="Chromosome"/>
</dbReference>
<dbReference type="AlphaFoldDB" id="A0A386ZBP2"/>
<keyword evidence="4" id="KW-1185">Reference proteome</keyword>
<dbReference type="EMBL" id="CP032568">
    <property type="protein sequence ID" value="AYF73919.1"/>
    <property type="molecule type" value="Genomic_DNA"/>
</dbReference>
<gene>
    <name evidence="3" type="ORF">D7D52_08645</name>
</gene>
<feature type="region of interest" description="Disordered" evidence="1">
    <location>
        <begin position="22"/>
        <end position="50"/>
    </location>
</feature>
<feature type="compositionally biased region" description="Low complexity" evidence="1">
    <location>
        <begin position="35"/>
        <end position="47"/>
    </location>
</feature>
<evidence type="ECO:0008006" key="5">
    <source>
        <dbReference type="Google" id="ProtNLM"/>
    </source>
</evidence>
<protein>
    <recommendedName>
        <fullName evidence="5">Secreted protein</fullName>
    </recommendedName>
</protein>
<evidence type="ECO:0000313" key="4">
    <source>
        <dbReference type="Proteomes" id="UP000267164"/>
    </source>
</evidence>